<keyword evidence="9" id="KW-0675">Receptor</keyword>
<evidence type="ECO:0000256" key="4">
    <source>
        <dbReference type="ARBA" id="ARBA00022692"/>
    </source>
</evidence>
<evidence type="ECO:0000256" key="10">
    <source>
        <dbReference type="ARBA" id="ARBA00023180"/>
    </source>
</evidence>
<organism evidence="15 16">
    <name type="scientific">Brassica napus</name>
    <name type="common">Rape</name>
    <dbReference type="NCBI Taxonomy" id="3708"/>
    <lineage>
        <taxon>Eukaryota</taxon>
        <taxon>Viridiplantae</taxon>
        <taxon>Streptophyta</taxon>
        <taxon>Embryophyta</taxon>
        <taxon>Tracheophyta</taxon>
        <taxon>Spermatophyta</taxon>
        <taxon>Magnoliopsida</taxon>
        <taxon>eudicotyledons</taxon>
        <taxon>Gunneridae</taxon>
        <taxon>Pentapetalae</taxon>
        <taxon>rosids</taxon>
        <taxon>malvids</taxon>
        <taxon>Brassicales</taxon>
        <taxon>Brassicaceae</taxon>
        <taxon>Brassiceae</taxon>
        <taxon>Brassica</taxon>
    </lineage>
</organism>
<dbReference type="SMART" id="SM00369">
    <property type="entry name" value="LRR_TYP"/>
    <property type="match status" value="28"/>
</dbReference>
<evidence type="ECO:0000256" key="2">
    <source>
        <dbReference type="ARBA" id="ARBA00009592"/>
    </source>
</evidence>
<gene>
    <name evidence="15" type="ORF">HID58_047400</name>
</gene>
<feature type="transmembrane region" description="Helical" evidence="12">
    <location>
        <begin position="2164"/>
        <end position="2185"/>
    </location>
</feature>
<evidence type="ECO:0000256" key="8">
    <source>
        <dbReference type="ARBA" id="ARBA00023136"/>
    </source>
</evidence>
<evidence type="ECO:0000256" key="9">
    <source>
        <dbReference type="ARBA" id="ARBA00023170"/>
    </source>
</evidence>
<keyword evidence="6" id="KW-0677">Repeat</keyword>
<dbReference type="PROSITE" id="PS51450">
    <property type="entry name" value="LRR"/>
    <property type="match status" value="2"/>
</dbReference>
<sequence length="3141" mass="351421">METRVLMFNPTKGKVYMGQNLIWVMILLGQIHGCESCIQKERLALFELKKYMISIATEEESNSVLPTWTNDTKSDCCRWEEVKCNRSSRRVTEIAFGYMNLKESSLLNLSLLHPFEEVRSLEITGFSGLFDDVEGYKSLRRLRNLEILDFTSNNFNNSIFPFLNAATSLTKLFLLANNMDGHVPIKELRDLTNLEVLDMSWNGFNDSIPIQELSSLRNLKALGLRGNNFFGSMGLQGKFAQTFLISPDLQTDESAGARSQSKQTSRTFSLMFNQLDWTSILDLSSNQLTGTIPSSLGNLESLEYLSLFVECYYTTILQLGKAENFPSWLLANNSKLEALLLQNNFFANFQLPKSARNLLFLDFGEIPAELGSLLKLHALNLSRNYLSGEIPRSFSGLKNVESLDLSFNRLHGEIPAQVTELSNLGVFEVSYNNLSGVIPQGGHSSTFDATSYLGNPLLCGKPTNKSCNINNVQGPDFSFCVSMTATAVTGDSLDSDSQVLLNFKSYLESWNPTERGKYNEWDTEKQEVCQWPGITCTPEGSRVTGISLRGSTISGPIFGNFSALTQLTFLDLSSNTIGGSIPDDLSRCHRLKHLNLSHNIIGKLPIEIGQLPLVFLNLTRNKFSGQIPQQIGNIYNLQNLDLSYNNFSGNFPTSLNDLNEMRNPLLQLPSFFNQPGNNNSSSGERDNGREEEEDDESAIDMLAFCWSTVSFYVVALIGTLVLIYFDCPWCRCFHSIFEKQVVLKSFLITTAVTGDSMDSDREVLLSFKSYLESWNPTERGKYNEWETEKQDVCQWPGITCTPERSRITGINLRDSTISGPLFGNFSALTQLAFLDLSNNTIGGSIPDDLNRCHNLKHLNLSLNIIEEELSFSGLSNLEVLDLSVNQIAGDIHSTFPTLCNRLVVANLSTNNFSGRIDDIFNECRYLKYVDLRYNRFSGGIWAGFRRLVKFSVSGNRLSGNISAFMFRGNCNLQVLDLSGNGFVGEFPGQVLNCQNLNVLDLWGNNFTGNIPAEIGSISSLRGLYFGKNEFSRDIPETLLNLSNLVFLDLSRNNFGGELQEIFGRFTQVEYLVLYGNSYVGGLYSSNILTLPNLSRLDLSYNNFSGRLPAEISQSLMFLVLAYNNFSGDIPREYGNMPRLQALDLSFSRLTGSIPASFGKLTSLLWLMLANNSLSGEIPREIGNCSSLLWLNVANNQLSGGFHHELTKMGSNPFPTFEVNRRTMDNTISGSGECLVMRRWIPAEFPPFIFGLESLTKRSCRTLWNHVLKGKCIFPVCPAGSIVGPLDVSGYLQLSGNKLSGEVTANISQMKKLSMLHLGFNEFEGKLPIEIGLLPLAFLNLTRNKFSGQIPKEIGNIYNLQNLDLSSNNFSGNFPTSLNDLSAMSKFNISYNPLITGVIPSTGQLTTFEKDSFLGNPLLQFPSFVIQSGNNNTSSGERDNGRDEDAIDMLAFYWSTFSFYVVALVGILVLVYFDCPWCRAWLRLVDAFTPTRLKNLGTLNLTSNEFNHSIFPFHNAAKSLTTLFLLHGYKSCTEKERNALLELKKYLISLSIEEESNSVRPTWSNDTKSDCCLWEGLKCSGTSRRVTEIAFGGLKLKENSLLNLSLLHPFEDVRSLNLSGEALNKFNGLFDDVEGYNSLRKLRNLKILDLSSNKFNNSIFPFLNAATTLTNLFLRSNNMGGSLPVKEFRDLSNLELLDLSRNRFNGSIPLQELSDMRKLKALDLSDNEFSGSTELKGKNMQELDLSHNKLVGQFPLCLTHLSGLRVLDLSSNQLTGKLPPSLGSLKSLEYLSLFDNDFEGFFSLGSLTNISNLSVLKLCSKSNSLQVVSDRTLPSSLGNMKNIEYMDLSRNSFHGELPRSLQSLRNLSLLDISNNNLTGVVPSWIGELPSLTALLIANNLLDGSIPTSLFNNSNLQLLDLSTNNLSGGIPPHHNSRNGVFIKTQNISVLLLRGNDLTGRIPHQLCGLINIQLLDISRNRLNGSIPSCLSNTSFVTGKKCTSYDYDFGISFPSDVFDGFSLQQDISSTQNSSRYFKYDSYMGKNLKLLYGLDLSENELSGEIPAEFGELMELRAFNLSHNNLSGAIPESFSGMKNVESLDISFNRLQGRIPPELTQLSTLSVFKVSYNNLSGAIPQGRQFNTFDTQSFVDSGVEDDDESAIDMESFYWSFAAVYVTMLVGLFASLSFDSPWSRFWFHMVDAFINKRKVFFGRNLIWVILLLAQLRGCKSCINKERMALLGLKNFMVSISGGRDPEFVLPTWTNDTTSDCCRWKGIECNRTSRRVTGISVVEGIYGESSLLNLSLLHPFEEVRSLYLFESRFNGLYDDVEGYKSLRRLKNLEILDFTSNEFNNSIFRFLNAATSLTTLFLRNNKMVGPFPANELKDLTKLELLDLSSNKFNGSIPKILSSLRKMKALDLSGNEFSGSMELQGKSAQNFKCCSIKIGGICELKDLRELDLSKNKLIGQFPLCLTSLSELRVLELSSNQLTGKLPSALGSSTSLEYLSLFNNNFEGVFSFDLLANLSKLKVFKLYSKSKSLKVVSDGSWKPRFQLSVIVLGSCNLEKVPHFLLHQKDLRQVDLSGNNISEDFPTWLLENNTKLEVLLIQNNSFSNFQLPKSAHNLIFLDLSVNNFNHLIPENIGWILPHLRYMKLSNNGFQGMIPFSLGNMKMIEFLDISHNNFHGNCCQKVLILKLSYNKLSGEIFRESANFTDIIIMVLSMDNNLFTGKIGRGLRSMTSLYILNMSNNSLTGIIPSWIAELPDLFALLVSDNLLEGEIPISLFNMPNLGFLDLSGNNLSLFGAAFFLHDNNLSGAIPDTLLGNVTILDLRNNWLSGNIPDFINTQEITILLLRGNNLTGHIPHRLCSLSNLHLLDLAKNTLSGFIPTCLSNISFSGNEDKLYGYDYEMGYIPSGVFSTSELFQDSTTTNNIGIYFKSLLVLDPRPTKIEFATKHRYDAYMSGNLMHMVGLDLSGNELIVLIRVLLALRVLNLSHNYLSGVIPERFSGIKNVESLYLSYNRLKGQIPPELTNLSNLAVFNVSYNNLSGVIPQGRQFNTFDARSYLGNPLLCGKPTNRSCDFREPDYEDKDDQSPIDMESFYWSFAAAYVTILVGIIASLSIDSRWSRAWFYIVDAFIHRVRNLLW</sequence>
<dbReference type="Pfam" id="PF23598">
    <property type="entry name" value="LRR_14"/>
    <property type="match status" value="1"/>
</dbReference>
<feature type="domain" description="Leucine-rich repeat-containing N-terminal plant-type" evidence="13">
    <location>
        <begin position="758"/>
        <end position="801"/>
    </location>
</feature>
<dbReference type="InterPro" id="IPR003591">
    <property type="entry name" value="Leu-rich_rpt_typical-subtyp"/>
</dbReference>
<dbReference type="InterPro" id="IPR001611">
    <property type="entry name" value="Leu-rich_rpt"/>
</dbReference>
<evidence type="ECO:0000256" key="11">
    <source>
        <dbReference type="SAM" id="MobiDB-lite"/>
    </source>
</evidence>
<evidence type="ECO:0000256" key="3">
    <source>
        <dbReference type="ARBA" id="ARBA00022614"/>
    </source>
</evidence>
<keyword evidence="8 12" id="KW-0472">Membrane</keyword>
<feature type="transmembrane region" description="Helical" evidence="12">
    <location>
        <begin position="3096"/>
        <end position="3117"/>
    </location>
</feature>
<keyword evidence="7 12" id="KW-1133">Transmembrane helix</keyword>
<feature type="domain" description="Leucine-rich repeat-containing N-terminal plant-type" evidence="13">
    <location>
        <begin position="1534"/>
        <end position="1579"/>
    </location>
</feature>
<evidence type="ECO:0000256" key="1">
    <source>
        <dbReference type="ARBA" id="ARBA00004251"/>
    </source>
</evidence>
<evidence type="ECO:0000256" key="7">
    <source>
        <dbReference type="ARBA" id="ARBA00022989"/>
    </source>
</evidence>
<dbReference type="InterPro" id="IPR032675">
    <property type="entry name" value="LRR_dom_sf"/>
</dbReference>
<dbReference type="Pfam" id="PF00560">
    <property type="entry name" value="LRR_1"/>
    <property type="match status" value="12"/>
</dbReference>
<dbReference type="PANTHER" id="PTHR48062:SF7">
    <property type="entry name" value="RECEPTOR-LIKE PROTEIN 15"/>
    <property type="match status" value="1"/>
</dbReference>
<dbReference type="SUPFAM" id="SSF52047">
    <property type="entry name" value="RNI-like"/>
    <property type="match status" value="5"/>
</dbReference>
<evidence type="ECO:0008006" key="17">
    <source>
        <dbReference type="Google" id="ProtNLM"/>
    </source>
</evidence>
<evidence type="ECO:0000313" key="15">
    <source>
        <dbReference type="EMBL" id="KAH0897832.1"/>
    </source>
</evidence>
<feature type="compositionally biased region" description="Polar residues" evidence="11">
    <location>
        <begin position="670"/>
        <end position="679"/>
    </location>
</feature>
<keyword evidence="4 12" id="KW-0812">Transmembrane</keyword>
<dbReference type="Pfam" id="PF08263">
    <property type="entry name" value="LRRNT_2"/>
    <property type="match status" value="5"/>
</dbReference>
<reference evidence="15 16" key="1">
    <citation type="submission" date="2021-05" db="EMBL/GenBank/DDBJ databases">
        <title>Genome Assembly of Synthetic Allotetraploid Brassica napus Reveals Homoeologous Exchanges between Subgenomes.</title>
        <authorList>
            <person name="Davis J.T."/>
        </authorList>
    </citation>
    <scope>NUCLEOTIDE SEQUENCE [LARGE SCALE GENOMIC DNA]</scope>
    <source>
        <strain evidence="16">cv. Da-Ae</strain>
        <tissue evidence="15">Seedling</tissue>
    </source>
</reference>
<comment type="similarity">
    <text evidence="2">Belongs to the RLP family.</text>
</comment>
<feature type="transmembrane region" description="Helical" evidence="12">
    <location>
        <begin position="1449"/>
        <end position="1472"/>
    </location>
</feature>
<dbReference type="SUPFAM" id="SSF52058">
    <property type="entry name" value="L domain-like"/>
    <property type="match status" value="3"/>
</dbReference>
<dbReference type="InterPro" id="IPR051502">
    <property type="entry name" value="RLP_Defense_Trigger"/>
</dbReference>
<dbReference type="EMBL" id="JAGKQM010000012">
    <property type="protein sequence ID" value="KAH0897832.1"/>
    <property type="molecule type" value="Genomic_DNA"/>
</dbReference>
<feature type="transmembrane region" description="Helical" evidence="12">
    <location>
        <begin position="2206"/>
        <end position="2224"/>
    </location>
</feature>
<evidence type="ECO:0000259" key="14">
    <source>
        <dbReference type="Pfam" id="PF23598"/>
    </source>
</evidence>
<feature type="transmembrane region" description="Helical" evidence="12">
    <location>
        <begin position="701"/>
        <end position="725"/>
    </location>
</feature>
<comment type="caution">
    <text evidence="15">The sequence shown here is derived from an EMBL/GenBank/DDBJ whole genome shotgun (WGS) entry which is preliminary data.</text>
</comment>
<evidence type="ECO:0000313" key="16">
    <source>
        <dbReference type="Proteomes" id="UP000824890"/>
    </source>
</evidence>
<dbReference type="InterPro" id="IPR055414">
    <property type="entry name" value="LRR_R13L4/SHOC2-like"/>
</dbReference>
<dbReference type="PANTHER" id="PTHR48062">
    <property type="entry name" value="RECEPTOR-LIKE PROTEIN 14"/>
    <property type="match status" value="1"/>
</dbReference>
<keyword evidence="10" id="KW-0325">Glycoprotein</keyword>
<dbReference type="Pfam" id="PF13855">
    <property type="entry name" value="LRR_8"/>
    <property type="match status" value="5"/>
</dbReference>
<proteinExistence type="inferred from homology"/>
<dbReference type="Proteomes" id="UP000824890">
    <property type="component" value="Unassembled WGS sequence"/>
</dbReference>
<evidence type="ECO:0000256" key="5">
    <source>
        <dbReference type="ARBA" id="ARBA00022729"/>
    </source>
</evidence>
<feature type="domain" description="Leucine-rich repeat-containing N-terminal plant-type" evidence="13">
    <location>
        <begin position="494"/>
        <end position="537"/>
    </location>
</feature>
<feature type="region of interest" description="Disordered" evidence="11">
    <location>
        <begin position="670"/>
        <end position="693"/>
    </location>
</feature>
<keyword evidence="3" id="KW-0433">Leucine-rich repeat</keyword>
<evidence type="ECO:0000256" key="6">
    <source>
        <dbReference type="ARBA" id="ARBA00022737"/>
    </source>
</evidence>
<dbReference type="InterPro" id="IPR013210">
    <property type="entry name" value="LRR_N_plant-typ"/>
</dbReference>
<evidence type="ECO:0000259" key="13">
    <source>
        <dbReference type="Pfam" id="PF08263"/>
    </source>
</evidence>
<accession>A0ABQ8AZZ0</accession>
<feature type="domain" description="Leucine-rich repeat-containing N-terminal plant-type" evidence="13">
    <location>
        <begin position="2230"/>
        <end position="2276"/>
    </location>
</feature>
<keyword evidence="16" id="KW-1185">Reference proteome</keyword>
<comment type="subcellular location">
    <subcellularLocation>
        <location evidence="1">Cell membrane</location>
        <topology evidence="1">Single-pass type I membrane protein</topology>
    </subcellularLocation>
</comment>
<name>A0ABQ8AZZ0_BRANA</name>
<evidence type="ECO:0000256" key="12">
    <source>
        <dbReference type="SAM" id="Phobius"/>
    </source>
</evidence>
<protein>
    <recommendedName>
        <fullName evidence="17">Leucine-rich repeat-containing N-terminal plant-type domain-containing protein</fullName>
    </recommendedName>
</protein>
<feature type="domain" description="Disease resistance R13L4/SHOC-2-like LRR" evidence="14">
    <location>
        <begin position="1689"/>
        <end position="1896"/>
    </location>
</feature>
<keyword evidence="5" id="KW-0732">Signal</keyword>
<dbReference type="Gene3D" id="3.80.10.10">
    <property type="entry name" value="Ribonuclease Inhibitor"/>
    <property type="match status" value="15"/>
</dbReference>
<dbReference type="SMART" id="SM00365">
    <property type="entry name" value="LRR_SD22"/>
    <property type="match status" value="15"/>
</dbReference>
<feature type="domain" description="Leucine-rich repeat-containing N-terminal plant-type" evidence="13">
    <location>
        <begin position="40"/>
        <end position="85"/>
    </location>
</feature>